<feature type="region of interest" description="Disordered" evidence="13">
    <location>
        <begin position="184"/>
        <end position="276"/>
    </location>
</feature>
<feature type="compositionally biased region" description="Polar residues" evidence="13">
    <location>
        <begin position="600"/>
        <end position="628"/>
    </location>
</feature>
<evidence type="ECO:0000256" key="6">
    <source>
        <dbReference type="ARBA" id="ARBA00022788"/>
    </source>
</evidence>
<feature type="region of interest" description="Disordered" evidence="13">
    <location>
        <begin position="551"/>
        <end position="574"/>
    </location>
</feature>
<dbReference type="EMBL" id="KL367646">
    <property type="protein sequence ID" value="KFD60817.1"/>
    <property type="molecule type" value="Genomic_DNA"/>
</dbReference>
<feature type="region of interest" description="Disordered" evidence="13">
    <location>
        <begin position="600"/>
        <end position="675"/>
    </location>
</feature>
<dbReference type="PANTHER" id="PTHR10528:SF17">
    <property type="entry name" value="AF4_FMR2 FAMILY MEMBER LILLI"/>
    <property type="match status" value="1"/>
</dbReference>
<reference evidence="15 17" key="1">
    <citation type="journal article" date="2014" name="Nat. Genet.">
        <title>Genome and transcriptome of the porcine whipworm Trichuris suis.</title>
        <authorList>
            <person name="Jex A.R."/>
            <person name="Nejsum P."/>
            <person name="Schwarz E.M."/>
            <person name="Hu L."/>
            <person name="Young N.D."/>
            <person name="Hall R.S."/>
            <person name="Korhonen P.K."/>
            <person name="Liao S."/>
            <person name="Thamsborg S."/>
            <person name="Xia J."/>
            <person name="Xu P."/>
            <person name="Wang S."/>
            <person name="Scheerlinck J.P."/>
            <person name="Hofmann A."/>
            <person name="Sternberg P.W."/>
            <person name="Wang J."/>
            <person name="Gasser R.B."/>
        </authorList>
    </citation>
    <scope>NUCLEOTIDE SEQUENCE [LARGE SCALE GENOMIC DNA]</scope>
    <source>
        <strain evidence="16">DCEP-RM93F</strain>
        <strain evidence="15">DCEP-RM93M</strain>
    </source>
</reference>
<evidence type="ECO:0000256" key="10">
    <source>
        <dbReference type="ARBA" id="ARBA00023242"/>
    </source>
</evidence>
<keyword evidence="9" id="KW-0804">Transcription</keyword>
<keyword evidence="6" id="KW-0562">Pair-rule protein</keyword>
<feature type="region of interest" description="Disordered" evidence="13">
    <location>
        <begin position="361"/>
        <end position="405"/>
    </location>
</feature>
<dbReference type="PANTHER" id="PTHR10528">
    <property type="entry name" value="AF4/FMR2 FAMILY MEMBER"/>
    <property type="match status" value="1"/>
</dbReference>
<evidence type="ECO:0000256" key="11">
    <source>
        <dbReference type="ARBA" id="ARBA00024653"/>
    </source>
</evidence>
<feature type="compositionally biased region" description="Low complexity" evidence="13">
    <location>
        <begin position="21"/>
        <end position="34"/>
    </location>
</feature>
<evidence type="ECO:0000313" key="16">
    <source>
        <dbReference type="EMBL" id="KFD60817.1"/>
    </source>
</evidence>
<feature type="compositionally biased region" description="Polar residues" evidence="13">
    <location>
        <begin position="317"/>
        <end position="333"/>
    </location>
</feature>
<feature type="compositionally biased region" description="Acidic residues" evidence="13">
    <location>
        <begin position="219"/>
        <end position="238"/>
    </location>
</feature>
<dbReference type="GO" id="GO:0032783">
    <property type="term" value="C:super elongation complex"/>
    <property type="evidence" value="ECO:0007669"/>
    <property type="project" value="TreeGrafter"/>
</dbReference>
<organism evidence="15 17">
    <name type="scientific">Trichuris suis</name>
    <name type="common">pig whipworm</name>
    <dbReference type="NCBI Taxonomy" id="68888"/>
    <lineage>
        <taxon>Eukaryota</taxon>
        <taxon>Metazoa</taxon>
        <taxon>Ecdysozoa</taxon>
        <taxon>Nematoda</taxon>
        <taxon>Enoplea</taxon>
        <taxon>Dorylaimia</taxon>
        <taxon>Trichinellida</taxon>
        <taxon>Trichuridae</taxon>
        <taxon>Trichuris</taxon>
    </lineage>
</organism>
<evidence type="ECO:0000256" key="12">
    <source>
        <dbReference type="ARBA" id="ARBA00032149"/>
    </source>
</evidence>
<keyword evidence="17" id="KW-1185">Reference proteome</keyword>
<evidence type="ECO:0000256" key="3">
    <source>
        <dbReference type="ARBA" id="ARBA00021888"/>
    </source>
</evidence>
<evidence type="ECO:0000256" key="1">
    <source>
        <dbReference type="ARBA" id="ARBA00004123"/>
    </source>
</evidence>
<comment type="similarity">
    <text evidence="2">Belongs to the AF4 family.</text>
</comment>
<feature type="compositionally biased region" description="Low complexity" evidence="13">
    <location>
        <begin position="861"/>
        <end position="873"/>
    </location>
</feature>
<dbReference type="InterPro" id="IPR043640">
    <property type="entry name" value="AF4/FMR2_CHD"/>
</dbReference>
<feature type="domain" description="AF4/FMR2 C-terminal homology" evidence="14">
    <location>
        <begin position="708"/>
        <end position="850"/>
    </location>
</feature>
<evidence type="ECO:0000256" key="5">
    <source>
        <dbReference type="ARBA" id="ARBA00022553"/>
    </source>
</evidence>
<evidence type="ECO:0000256" key="8">
    <source>
        <dbReference type="ARBA" id="ARBA00023125"/>
    </source>
</evidence>
<keyword evidence="4" id="KW-0217">Developmental protein</keyword>
<evidence type="ECO:0000256" key="2">
    <source>
        <dbReference type="ARBA" id="ARBA00007354"/>
    </source>
</evidence>
<dbReference type="EMBL" id="KL363223">
    <property type="protein sequence ID" value="KFD52851.1"/>
    <property type="molecule type" value="Genomic_DNA"/>
</dbReference>
<feature type="compositionally biased region" description="Polar residues" evidence="13">
    <location>
        <begin position="190"/>
        <end position="213"/>
    </location>
</feature>
<evidence type="ECO:0000256" key="7">
    <source>
        <dbReference type="ARBA" id="ARBA00023015"/>
    </source>
</evidence>
<evidence type="ECO:0000313" key="17">
    <source>
        <dbReference type="Proteomes" id="UP000030764"/>
    </source>
</evidence>
<feature type="domain" description="AF4/FMR2 C-terminal homology" evidence="14">
    <location>
        <begin position="887"/>
        <end position="991"/>
    </location>
</feature>
<name>A0A085M6K5_9BILA</name>
<proteinExistence type="inferred from homology"/>
<dbReference type="GO" id="GO:0003677">
    <property type="term" value="F:DNA binding"/>
    <property type="evidence" value="ECO:0007669"/>
    <property type="project" value="UniProtKB-KW"/>
</dbReference>
<evidence type="ECO:0000256" key="4">
    <source>
        <dbReference type="ARBA" id="ARBA00022473"/>
    </source>
</evidence>
<dbReference type="Proteomes" id="UP000030758">
    <property type="component" value="Unassembled WGS sequence"/>
</dbReference>
<feature type="region of interest" description="Disordered" evidence="13">
    <location>
        <begin position="840"/>
        <end position="910"/>
    </location>
</feature>
<feature type="region of interest" description="Disordered" evidence="13">
    <location>
        <begin position="17"/>
        <end position="67"/>
    </location>
</feature>
<feature type="compositionally biased region" description="Polar residues" evidence="13">
    <location>
        <begin position="645"/>
        <end position="667"/>
    </location>
</feature>
<keyword evidence="10" id="KW-0539">Nucleus</keyword>
<dbReference type="GO" id="GO:0010468">
    <property type="term" value="P:regulation of gene expression"/>
    <property type="evidence" value="ECO:0007669"/>
    <property type="project" value="InterPro"/>
</dbReference>
<accession>A0A085M6K5</accession>
<feature type="compositionally biased region" description="Low complexity" evidence="13">
    <location>
        <begin position="891"/>
        <end position="910"/>
    </location>
</feature>
<evidence type="ECO:0000256" key="9">
    <source>
        <dbReference type="ARBA" id="ARBA00023163"/>
    </source>
</evidence>
<dbReference type="InterPro" id="IPR007797">
    <property type="entry name" value="AF4/FMR2"/>
</dbReference>
<protein>
    <recommendedName>
        <fullName evidence="3">AF4/FMR2 family member lilli</fullName>
    </recommendedName>
    <alternativeName>
        <fullName evidence="12">Protein lilliputian</fullName>
    </alternativeName>
</protein>
<evidence type="ECO:0000256" key="13">
    <source>
        <dbReference type="SAM" id="MobiDB-lite"/>
    </source>
</evidence>
<keyword evidence="5" id="KW-0597">Phosphoprotein</keyword>
<keyword evidence="8" id="KW-0238">DNA-binding</keyword>
<dbReference type="Proteomes" id="UP000030764">
    <property type="component" value="Unassembled WGS sequence"/>
</dbReference>
<evidence type="ECO:0000259" key="14">
    <source>
        <dbReference type="Pfam" id="PF18876"/>
    </source>
</evidence>
<feature type="compositionally biased region" description="Basic residues" evidence="13">
    <location>
        <begin position="394"/>
        <end position="404"/>
    </location>
</feature>
<evidence type="ECO:0000313" key="15">
    <source>
        <dbReference type="EMBL" id="KFD52851.1"/>
    </source>
</evidence>
<comment type="subcellular location">
    <subcellularLocation>
        <location evidence="1">Nucleus</location>
    </subcellularLocation>
</comment>
<dbReference type="Pfam" id="PF18876">
    <property type="entry name" value="AFF4_CHD"/>
    <property type="match status" value="2"/>
</dbReference>
<gene>
    <name evidence="15" type="ORF">M513_06342</name>
    <name evidence="16" type="ORF">M514_06342</name>
</gene>
<comment type="function">
    <text evidence="11">Has a role in transcriptional regulation. Acts in parallel with the Ras/MAPK and the PI3K/PKB pathways in the control of cell identity and cellular growth. Essential for regulation of the cytoskeleton and cell growth but not for cell proliferation or growth rate. Required specifically for the microtubule-based basal transport of lipid droplets. Plays a partially redundant function downstream of Raf in cell fate specification in the developing eye. Pair-rule protein that regulates embryonic cellularization, gastrulation and segmentation.</text>
</comment>
<sequence length="1007" mass="110007">MHYSGRGMELSIGLDSGLVRTGGRSRSNGHSNGTMATKSHTSRRIKNNVCHRSGVASASSARRRHASAFEKDLHVKHGGHSANLEQQVASGTNSPSEPPLPPLPLEVATLIKEMREMIATPLTGISTPKQDGIFDYDAKAASSYANGHHRHQMREKDQRTLNGFHRHSQSPYPKRKFSISQGVAGHLNKKSSPVSEICQKSASSPKRQTSFSVLNDDLQLSEDSDAKEEDCDDVEATSDESRVPNLPEESSPALSCSSAGAMGETSPLTEAESDLPNPVDIEYAAKSAIPENPWDIDYLISKTLSKSGSPGDAHSNGGRSRGQQSPTSKEQIELSSATCRLNHEMVKQCIDDLFEEEGDGAKSAYNDSASDLDGSAQRSGAESSDDITKQLPVIKRKKEKKRKRNDLVESSQFRCTLTDGPVAAQTDDSQCNLKIPNGFAGSQSLSSSPVKYEGNRIKADAWTSDVAAILMDYSCLLPLLSPIRPQSSTSRYPTAPLLCRLDLNLIPRLPSPIHAKAVEIGLDEVHCHTEVERNDVKVSCSDMAPQHCDQISKGESAPKAGYTSTGIETPLPPATADLDDVPILERMKKSLGSFRRIAKSATTEKQVQVKQSSNPGGSEQTKASNNVTKVHKPPASVDPKLQVQPDRSLSSSGTKRQASLHQHQALSQAIEEKPAPLLPPQAKRSRMELHSQCLLRMAPHSALRVYMDEKEPQVYLEKAKRVKHAADAQTADKSLRIILYLESVIYFVLTGHCMEKTLSADSSRPYSMLKETCELLKGVSQKYFAQSSVSADSYVAFLNSKIEVLSLRVQALLCLKLYELRESQAVNNYRHISQYHLTAKESNDRQCSSANPYVGSGGHGDQQQQQQQSHSQHASIAGIGSSRQTSPGELPSAIAHSPTPSPASSTGSSHSLAPGLVVIPQNVENMYKQQLSHLHNLMWAHLKWNLSVKKMTKEDEQFFAHLDSVCMPLHITSSISELCTFMLTAADWLRRFHSTQSKNFGHSCGIP</sequence>
<dbReference type="GO" id="GO:0007366">
    <property type="term" value="P:periodic partitioning by pair rule gene"/>
    <property type="evidence" value="ECO:0007669"/>
    <property type="project" value="UniProtKB-KW"/>
</dbReference>
<dbReference type="AlphaFoldDB" id="A0A085M6K5"/>
<keyword evidence="7" id="KW-0805">Transcription regulation</keyword>
<feature type="region of interest" description="Disordered" evidence="13">
    <location>
        <begin position="305"/>
        <end position="333"/>
    </location>
</feature>